<proteinExistence type="predicted"/>
<evidence type="ECO:0000313" key="3">
    <source>
        <dbReference type="Proteomes" id="UP000220158"/>
    </source>
</evidence>
<keyword evidence="3" id="KW-1185">Reference proteome</keyword>
<evidence type="ECO:0008006" key="4">
    <source>
        <dbReference type="Google" id="ProtNLM"/>
    </source>
</evidence>
<dbReference type="RefSeq" id="XP_028532485.1">
    <property type="nucleotide sequence ID" value="XM_028675947.1"/>
</dbReference>
<dbReference type="OrthoDB" id="372463at2759"/>
<reference evidence="2 3" key="1">
    <citation type="submission" date="2015-04" db="EMBL/GenBank/DDBJ databases">
        <authorList>
            <consortium name="Pathogen Informatics"/>
        </authorList>
    </citation>
    <scope>NUCLEOTIDE SEQUENCE [LARGE SCALE GENOMIC DNA]</scope>
    <source>
        <strain evidence="2 3">SGS1</strain>
    </source>
</reference>
<sequence>MKIFSESDYSDIAIGIIKNYEENKKESIRKLDEKKNLLFHSNSHFNDSLFSKKESYSNENKLLRKSIDNNDDSSYNSLVDDFYDKAIKKYKKSKKKSTNFSESDNDNTLVSESHIIKKDENKLLIKKKVIQRNNEILKKNHNKPLMPLLKKKNTKKKMYIKNKKTEQVNHKNEWNSNQNDLDKYKLSKEELEQKKNNLKSKNLDKVKMEYKEKLKQMRQKHSLVTSRCKENDNYEEEKNNSTKLNGKKKEKTNFKKLMENINLKEINQNLINKKNEIKPNNKKNNFKCNNIKKCINSQKIEKENTIGVNDINNVNVSHDMHNNENYDSNDCNHFDIDCVESSLDDMKNSKKHIYQKINKKKEKNNNNHIKLKKSKIKNNYKACALKKSDEMSKKFLNYINDSDSYASSILNILDYKREFNDNYYLPRNKQIYNNKDFLSLKKKKLNNLDNIKKELFNSEVDNDLSTTYDFSSDKTTMDYFVKELKNHNENLCIDINPNNIKMNIENYKIEKKMFEEKKYYPNIEFNFYENISTKSSCSSNYDCEYIFDSDYSEHIKKLNDNFIQNDNILKLKKNKMETFNHIKKIMLEIKNIDYKNVNILRSYKNEIEKKDDYVDMMINQKENNRLYCIDSEKLGKKENHYNIKIGETEKKDYYEHFDEKIEKTKVYPLMELLFKEDEDDYYLKEKSNEYYKEEENIIFNENKNLYKEEGISNNYIFNDSEHNSLYQNINSSNMKNSSKIKRFSVERSNNSKNEKLNGISSFSSSKNSFYNNLNTSREYSYNLSKIDHVKRSIESEKSSYNSNSSTELVNKMDSKSNNSDKNIKNTFDNYRDYLKKSSNDSLIFLNDKEEKNCDCDSLKNILLSRSTKKSNRNDEKNKDIKKKVDRRDSNIIKNEMKYNCSKFNMDNKSTQLKIPINDMNICEVSNKIIKKCDEQTISNVSNTDLYKKERNNIFNKKNVNNTKNAKKEKNRREIEYSEKYMKKNTEIKNSKDTVRIPVITKTSKDITGLAKNHVNKRTKKLFSANKDNEITSTKKEGGKEDICSNKEYRLINQKILNTSLNFEDTHNLSDDDKFIFDTYLKEENTKKKEENLSEIINSQVKAFEQIFL</sequence>
<dbReference type="GeneID" id="39735581"/>
<dbReference type="OMA" id="CNEDDNI"/>
<gene>
    <name evidence="2" type="ORF">PRELSG_0724400</name>
</gene>
<evidence type="ECO:0000256" key="1">
    <source>
        <dbReference type="SAM" id="MobiDB-lite"/>
    </source>
</evidence>
<name>A0A1J1H7T4_PLARL</name>
<protein>
    <recommendedName>
        <fullName evidence="4">Coiled-coil domain-containing protein 52</fullName>
    </recommendedName>
</protein>
<feature type="region of interest" description="Disordered" evidence="1">
    <location>
        <begin position="216"/>
        <end position="251"/>
    </location>
</feature>
<feature type="compositionally biased region" description="Basic and acidic residues" evidence="1">
    <location>
        <begin position="227"/>
        <end position="240"/>
    </location>
</feature>
<dbReference type="VEuPathDB" id="PlasmoDB:PRELSG_0724400"/>
<dbReference type="Proteomes" id="UP000220158">
    <property type="component" value="Chromosome 7"/>
</dbReference>
<organism evidence="2 3">
    <name type="scientific">Plasmodium relictum</name>
    <dbReference type="NCBI Taxonomy" id="85471"/>
    <lineage>
        <taxon>Eukaryota</taxon>
        <taxon>Sar</taxon>
        <taxon>Alveolata</taxon>
        <taxon>Apicomplexa</taxon>
        <taxon>Aconoidasida</taxon>
        <taxon>Haemosporida</taxon>
        <taxon>Plasmodiidae</taxon>
        <taxon>Plasmodium</taxon>
        <taxon>Plasmodium (Haemamoeba)</taxon>
    </lineage>
</organism>
<feature type="region of interest" description="Disordered" evidence="1">
    <location>
        <begin position="795"/>
        <end position="820"/>
    </location>
</feature>
<dbReference type="AlphaFoldDB" id="A0A1J1H7T4"/>
<dbReference type="EMBL" id="LN835302">
    <property type="protein sequence ID" value="CRG99479.1"/>
    <property type="molecule type" value="Genomic_DNA"/>
</dbReference>
<accession>A0A1J1H7T4</accession>
<dbReference type="KEGG" id="prel:PRELSG_0724400"/>
<evidence type="ECO:0000313" key="2">
    <source>
        <dbReference type="EMBL" id="CRG99479.1"/>
    </source>
</evidence>